<dbReference type="Pfam" id="PF00535">
    <property type="entry name" value="Glycos_transf_2"/>
    <property type="match status" value="1"/>
</dbReference>
<evidence type="ECO:0000259" key="5">
    <source>
        <dbReference type="Pfam" id="PF00535"/>
    </source>
</evidence>
<keyword evidence="8" id="KW-1185">Reference proteome</keyword>
<keyword evidence="3 7" id="KW-0808">Transferase</keyword>
<feature type="transmembrane region" description="Helical" evidence="4">
    <location>
        <begin position="291"/>
        <end position="311"/>
    </location>
</feature>
<evidence type="ECO:0000256" key="2">
    <source>
        <dbReference type="ARBA" id="ARBA00022676"/>
    </source>
</evidence>
<name>A0A3E1EY95_9FLAO</name>
<keyword evidence="2" id="KW-0328">Glycosyltransferase</keyword>
<reference evidence="7 8" key="1">
    <citation type="submission" date="2018-08" db="EMBL/GenBank/DDBJ databases">
        <title>The draft genome squence of Brumimicrobium sp. N62.</title>
        <authorList>
            <person name="Du Z.-J."/>
            <person name="Luo H.-R."/>
        </authorList>
    </citation>
    <scope>NUCLEOTIDE SEQUENCE [LARGE SCALE GENOMIC DNA]</scope>
    <source>
        <strain evidence="7 8">N62</strain>
    </source>
</reference>
<dbReference type="RefSeq" id="WP_116880353.1">
    <property type="nucleotide sequence ID" value="NZ_QURB01000003.1"/>
</dbReference>
<feature type="domain" description="Glycosyltransferase 2-like" evidence="5">
    <location>
        <begin position="54"/>
        <end position="170"/>
    </location>
</feature>
<dbReference type="PANTHER" id="PTHR43630:SF1">
    <property type="entry name" value="POLY-BETA-1,6-N-ACETYL-D-GLUCOSAMINE SYNTHASE"/>
    <property type="match status" value="1"/>
</dbReference>
<feature type="transmembrane region" description="Helical" evidence="4">
    <location>
        <begin position="12"/>
        <end position="34"/>
    </location>
</feature>
<accession>A0A3E1EY95</accession>
<evidence type="ECO:0000259" key="6">
    <source>
        <dbReference type="Pfam" id="PF13632"/>
    </source>
</evidence>
<dbReference type="GO" id="GO:0016757">
    <property type="term" value="F:glycosyltransferase activity"/>
    <property type="evidence" value="ECO:0007669"/>
    <property type="project" value="UniProtKB-KW"/>
</dbReference>
<gene>
    <name evidence="7" type="ORF">DXU93_05895</name>
</gene>
<dbReference type="EMBL" id="QURB01000003">
    <property type="protein sequence ID" value="RFC54518.1"/>
    <property type="molecule type" value="Genomic_DNA"/>
</dbReference>
<keyword evidence="4" id="KW-1133">Transmembrane helix</keyword>
<keyword evidence="4" id="KW-0472">Membrane</keyword>
<evidence type="ECO:0000256" key="3">
    <source>
        <dbReference type="ARBA" id="ARBA00022679"/>
    </source>
</evidence>
<protein>
    <submittedName>
        <fullName evidence="7">Glycosyltransferase</fullName>
    </submittedName>
</protein>
<sequence>MDLLPDFSNLFQSFVSIAFWSFTGLQLFWVFFFYSRIAFHTEKPIIEETLPPVSVIICARNEEDNLFELLPNILEQNYPAFEVIVVNHQSIDNTFGILKAFEKQYSHLKIINIEKNNHLSKGKKLPLSIGIKGAKYEHLIMTDADCKPSSSNWLRTMAGRFTEKKEIVLGYGPHTTVPGLLNRFIRVDTTFIALNYLSYAKSGVPYMGVGRNLAYTRKVFLDNKGFKSHYSISSGDDDLFIQEVAKNKNYAISLNNDGFCYSDGQNTWKKLIEQKSRHYTTSERYPLFKKLLLGIYPLSLLLLIISLVTLINIGAMTWISIGILVLLMISKWLILGLSFNKLAQKSFIWSVLLWDLIYVIITPIIFYTSEKSTGSKWK</sequence>
<dbReference type="SUPFAM" id="SSF53448">
    <property type="entry name" value="Nucleotide-diphospho-sugar transferases"/>
    <property type="match status" value="1"/>
</dbReference>
<dbReference type="OrthoDB" id="9800276at2"/>
<evidence type="ECO:0000256" key="1">
    <source>
        <dbReference type="ARBA" id="ARBA00006739"/>
    </source>
</evidence>
<dbReference type="AlphaFoldDB" id="A0A3E1EY95"/>
<organism evidence="7 8">
    <name type="scientific">Brumimicrobium aurantiacum</name>
    <dbReference type="NCBI Taxonomy" id="1737063"/>
    <lineage>
        <taxon>Bacteria</taxon>
        <taxon>Pseudomonadati</taxon>
        <taxon>Bacteroidota</taxon>
        <taxon>Flavobacteriia</taxon>
        <taxon>Flavobacteriales</taxon>
        <taxon>Crocinitomicaceae</taxon>
        <taxon>Brumimicrobium</taxon>
    </lineage>
</organism>
<feature type="transmembrane region" description="Helical" evidence="4">
    <location>
        <begin position="317"/>
        <end position="335"/>
    </location>
</feature>
<dbReference type="InterPro" id="IPR001173">
    <property type="entry name" value="Glyco_trans_2-like"/>
</dbReference>
<dbReference type="InterPro" id="IPR029044">
    <property type="entry name" value="Nucleotide-diphossugar_trans"/>
</dbReference>
<dbReference type="Pfam" id="PF13632">
    <property type="entry name" value="Glyco_trans_2_3"/>
    <property type="match status" value="1"/>
</dbReference>
<feature type="domain" description="Glycosyltransferase 2-like" evidence="6">
    <location>
        <begin position="182"/>
        <end position="326"/>
    </location>
</feature>
<comment type="caution">
    <text evidence="7">The sequence shown here is derived from an EMBL/GenBank/DDBJ whole genome shotgun (WGS) entry which is preliminary data.</text>
</comment>
<comment type="similarity">
    <text evidence="1">Belongs to the glycosyltransferase 2 family.</text>
</comment>
<proteinExistence type="inferred from homology"/>
<keyword evidence="4" id="KW-0812">Transmembrane</keyword>
<evidence type="ECO:0000313" key="7">
    <source>
        <dbReference type="EMBL" id="RFC54518.1"/>
    </source>
</evidence>
<dbReference type="Gene3D" id="3.90.550.10">
    <property type="entry name" value="Spore Coat Polysaccharide Biosynthesis Protein SpsA, Chain A"/>
    <property type="match status" value="1"/>
</dbReference>
<dbReference type="PANTHER" id="PTHR43630">
    <property type="entry name" value="POLY-BETA-1,6-N-ACETYL-D-GLUCOSAMINE SYNTHASE"/>
    <property type="match status" value="1"/>
</dbReference>
<evidence type="ECO:0000313" key="8">
    <source>
        <dbReference type="Proteomes" id="UP000257127"/>
    </source>
</evidence>
<evidence type="ECO:0000256" key="4">
    <source>
        <dbReference type="SAM" id="Phobius"/>
    </source>
</evidence>
<dbReference type="Proteomes" id="UP000257127">
    <property type="component" value="Unassembled WGS sequence"/>
</dbReference>
<feature type="transmembrane region" description="Helical" evidence="4">
    <location>
        <begin position="347"/>
        <end position="368"/>
    </location>
</feature>